<evidence type="ECO:0000256" key="1">
    <source>
        <dbReference type="ARBA" id="ARBA00008156"/>
    </source>
</evidence>
<dbReference type="SUPFAM" id="SSF46626">
    <property type="entry name" value="Cytochrome c"/>
    <property type="match status" value="1"/>
</dbReference>
<reference evidence="15 16" key="1">
    <citation type="submission" date="2020-08" db="EMBL/GenBank/DDBJ databases">
        <title>Genomic Encyclopedia of Type Strains, Phase IV (KMG-IV): sequencing the most valuable type-strain genomes for metagenomic binning, comparative biology and taxonomic classification.</title>
        <authorList>
            <person name="Goeker M."/>
        </authorList>
    </citation>
    <scope>NUCLEOTIDE SEQUENCE [LARGE SCALE GENOMIC DNA]</scope>
    <source>
        <strain evidence="15 16">DSM 27057</strain>
    </source>
</reference>
<evidence type="ECO:0000256" key="11">
    <source>
        <dbReference type="PIRSR" id="PIRSR617512-2"/>
    </source>
</evidence>
<name>A0A7W6CHX0_9SPHN</name>
<gene>
    <name evidence="15" type="ORF">GGR38_003074</name>
</gene>
<dbReference type="InterPro" id="IPR002372">
    <property type="entry name" value="PQQ_rpt_dom"/>
</dbReference>
<feature type="binding site" description="axial binding residue" evidence="12">
    <location>
        <position position="621"/>
    </location>
    <ligand>
        <name>heme c</name>
        <dbReference type="ChEBI" id="CHEBI:61717"/>
    </ligand>
    <ligandPart>
        <name>Fe</name>
        <dbReference type="ChEBI" id="CHEBI:18248"/>
    </ligandPart>
</feature>
<dbReference type="InterPro" id="IPR011047">
    <property type="entry name" value="Quinoprotein_ADH-like_sf"/>
</dbReference>
<feature type="binding site" evidence="11">
    <location>
        <position position="138"/>
    </location>
    <ligand>
        <name>pyrroloquinoline quinone</name>
        <dbReference type="ChEBI" id="CHEBI:58442"/>
    </ligand>
</feature>
<feature type="active site" description="Proton acceptor" evidence="10">
    <location>
        <position position="322"/>
    </location>
</feature>
<feature type="binding site" evidence="12">
    <location>
        <position position="277"/>
    </location>
    <ligand>
        <name>Ca(2+)</name>
        <dbReference type="ChEBI" id="CHEBI:29108"/>
    </ligand>
</feature>
<feature type="binding site" evidence="11">
    <location>
        <position position="349"/>
    </location>
    <ligand>
        <name>pyrroloquinoline quinone</name>
        <dbReference type="ChEBI" id="CHEBI:58442"/>
    </ligand>
</feature>
<dbReference type="GO" id="GO:0016614">
    <property type="term" value="F:oxidoreductase activity, acting on CH-OH group of donors"/>
    <property type="evidence" value="ECO:0007669"/>
    <property type="project" value="InterPro"/>
</dbReference>
<evidence type="ECO:0000256" key="5">
    <source>
        <dbReference type="ARBA" id="ARBA00022837"/>
    </source>
</evidence>
<keyword evidence="6 11" id="KW-0634">PQQ</keyword>
<feature type="binding site" evidence="11">
    <location>
        <position position="182"/>
    </location>
    <ligand>
        <name>pyrroloquinoline quinone</name>
        <dbReference type="ChEBI" id="CHEBI:58442"/>
    </ligand>
</feature>
<comment type="similarity">
    <text evidence="1">Belongs to the bacterial PQQ dehydrogenase family.</text>
</comment>
<evidence type="ECO:0000313" key="16">
    <source>
        <dbReference type="Proteomes" id="UP000548867"/>
    </source>
</evidence>
<evidence type="ECO:0000313" key="15">
    <source>
        <dbReference type="EMBL" id="MBB3956117.1"/>
    </source>
</evidence>
<dbReference type="EMBL" id="JACIDX010000011">
    <property type="protein sequence ID" value="MBB3956117.1"/>
    <property type="molecule type" value="Genomic_DNA"/>
</dbReference>
<comment type="cofactor">
    <cofactor evidence="11">
        <name>pyrroloquinoline quinone</name>
        <dbReference type="ChEBI" id="CHEBI:58442"/>
    </cofactor>
    <text evidence="11">Binds 1 PQQ group per subunit.</text>
</comment>
<evidence type="ECO:0000256" key="4">
    <source>
        <dbReference type="ARBA" id="ARBA00022729"/>
    </source>
</evidence>
<dbReference type="Pfam" id="PF01011">
    <property type="entry name" value="PQQ"/>
    <property type="match status" value="2"/>
</dbReference>
<dbReference type="AlphaFoldDB" id="A0A7W6CHX0"/>
<evidence type="ECO:0000256" key="10">
    <source>
        <dbReference type="PIRSR" id="PIRSR617512-1"/>
    </source>
</evidence>
<evidence type="ECO:0000256" key="8">
    <source>
        <dbReference type="ARBA" id="ARBA00023004"/>
    </source>
</evidence>
<dbReference type="NCBIfam" id="TIGR03075">
    <property type="entry name" value="PQQ_enz_alc_DH"/>
    <property type="match status" value="1"/>
</dbReference>
<dbReference type="SUPFAM" id="SSF50998">
    <property type="entry name" value="Quinoprotein alcohol dehydrogenase-like"/>
    <property type="match status" value="1"/>
</dbReference>
<evidence type="ECO:0000256" key="12">
    <source>
        <dbReference type="PIRSR" id="PIRSR617512-3"/>
    </source>
</evidence>
<keyword evidence="7 15" id="KW-0560">Oxidoreductase</keyword>
<dbReference type="Proteomes" id="UP000548867">
    <property type="component" value="Unassembled WGS sequence"/>
</dbReference>
<keyword evidence="5 12" id="KW-0106">Calcium</keyword>
<keyword evidence="8 12" id="KW-0408">Iron</keyword>
<evidence type="ECO:0000256" key="6">
    <source>
        <dbReference type="ARBA" id="ARBA00022891"/>
    </source>
</evidence>
<proteinExistence type="inferred from homology"/>
<dbReference type="PANTHER" id="PTHR32303">
    <property type="entry name" value="QUINOPROTEIN ALCOHOL DEHYDROGENASE (CYTOCHROME C)"/>
    <property type="match status" value="1"/>
</dbReference>
<feature type="chain" id="PRO_5030785704" evidence="13">
    <location>
        <begin position="30"/>
        <end position="689"/>
    </location>
</feature>
<feature type="binding site" evidence="12">
    <location>
        <position position="322"/>
    </location>
    <ligand>
        <name>Ca(2+)</name>
        <dbReference type="ChEBI" id="CHEBI:29108"/>
    </ligand>
</feature>
<dbReference type="GO" id="GO:0005509">
    <property type="term" value="F:calcium ion binding"/>
    <property type="evidence" value="ECO:0007669"/>
    <property type="project" value="InterPro"/>
</dbReference>
<dbReference type="InterPro" id="IPR018391">
    <property type="entry name" value="PQQ_b-propeller_rpt"/>
</dbReference>
<comment type="caution">
    <text evidence="15">The sequence shown here is derived from an EMBL/GenBank/DDBJ whole genome shotgun (WGS) entry which is preliminary data.</text>
</comment>
<sequence length="689" mass="74629">MKPMGRPMGLKRSAALMLGAACAISTLQGAGWAGKTAPAVRTDWHAFGGDSDEQHYSPLDQINQGNVKQLGLAWSYDVDTFDSYTQPIEVGGVVYFAAGLSVIHALDARTGKLLWKYDPDVAGQPEAKTRMRAGWGTRGIAYKDGMVFTATREGRLVAVDAKTGKLRWQVKTLDEAENGYITGPPWVAGDVVVTGFGGADYSPTRGYVTAYDIKTGKKRWRFYTVPGDPAKGFENKAMEAAAKTWTGEWWKFGGGGTVWHAMAYDTKYDRIYLGTGNGWPWNEKIRSPGGGDNLYLGSIVALNAKTGEYVWHYQTNPENSYDFNNAMDIELADVTINGKLRHVLIHAPKNGFFYALDRETGKFISAGEFAKQNWAKSIDPVTGKPEINPDSLYQDGKAFVIFPFPNGAHGVQAMSYSPKTGLSYIPVMDGGRVVVDPPNVKDWTYRSGMFVNTGLGAPPPGVTAPAAVSKLVAWDVAKNRAAWSIPQPGVFNGGTMATGGNLVFQGLNDGSFNAYSAQDGRSLWSYPMQNGMLAAPISYSIGGRQYVTIITGFRSSYANTPNWDYRQQQRRVLTFALGATRKLPKFTPVDAPIMDDPGFTVDVAKAKIGSGIYNTSCVICHGVGMAAGGAAPDLRKAPIPMDANAFNAVVHDGALMARGMPGFGNLSADEIEGLRHYIRQRARETMAAK</sequence>
<dbReference type="PROSITE" id="PS51007">
    <property type="entry name" value="CYTC"/>
    <property type="match status" value="1"/>
</dbReference>
<feature type="binding site" evidence="11">
    <location>
        <begin position="198"/>
        <end position="199"/>
    </location>
    <ligand>
        <name>pyrroloquinoline quinone</name>
        <dbReference type="ChEBI" id="CHEBI:58442"/>
    </ligand>
</feature>
<evidence type="ECO:0000256" key="9">
    <source>
        <dbReference type="ARBA" id="ARBA00023157"/>
    </source>
</evidence>
<accession>A0A7W6CHX0</accession>
<dbReference type="GO" id="GO:0009055">
    <property type="term" value="F:electron transfer activity"/>
    <property type="evidence" value="ECO:0007669"/>
    <property type="project" value="InterPro"/>
</dbReference>
<comment type="cofactor">
    <cofactor evidence="11">
        <name>heme c</name>
        <dbReference type="ChEBI" id="CHEBI:61717"/>
    </cofactor>
    <text evidence="11">Binds 1 heme c group per subunit.</text>
</comment>
<feature type="binding site" description="covalent" evidence="11">
    <location>
        <position position="617"/>
    </location>
    <ligand>
        <name>heme c</name>
        <dbReference type="ChEBI" id="CHEBI:61717"/>
    </ligand>
</feature>
<dbReference type="SMART" id="SM00564">
    <property type="entry name" value="PQQ"/>
    <property type="match status" value="5"/>
</dbReference>
<keyword evidence="9" id="KW-1015">Disulfide bond</keyword>
<feature type="domain" description="Cytochrome c" evidence="14">
    <location>
        <begin position="604"/>
        <end position="682"/>
    </location>
</feature>
<evidence type="ECO:0000256" key="7">
    <source>
        <dbReference type="ARBA" id="ARBA00023002"/>
    </source>
</evidence>
<dbReference type="GO" id="GO:0020037">
    <property type="term" value="F:heme binding"/>
    <property type="evidence" value="ECO:0007669"/>
    <property type="project" value="InterPro"/>
</dbReference>
<feature type="binding site" description="covalent" evidence="11">
    <location>
        <position position="620"/>
    </location>
    <ligand>
        <name>heme c</name>
        <dbReference type="ChEBI" id="CHEBI:61717"/>
    </ligand>
</feature>
<feature type="binding site" description="axial binding residue" evidence="12">
    <location>
        <position position="660"/>
    </location>
    <ligand>
        <name>heme c</name>
        <dbReference type="ChEBI" id="CHEBI:61717"/>
    </ligand>
    <ligandPart>
        <name>Fe</name>
        <dbReference type="ChEBI" id="CHEBI:18248"/>
    </ligandPart>
</feature>
<feature type="binding site" evidence="11">
    <location>
        <position position="257"/>
    </location>
    <ligand>
        <name>pyrroloquinoline quinone</name>
        <dbReference type="ChEBI" id="CHEBI:58442"/>
    </ligand>
</feature>
<feature type="signal peptide" evidence="13">
    <location>
        <begin position="1"/>
        <end position="29"/>
    </location>
</feature>
<evidence type="ECO:0000259" key="14">
    <source>
        <dbReference type="PROSITE" id="PS51007"/>
    </source>
</evidence>
<protein>
    <submittedName>
        <fullName evidence="15">Quinohemoprotein ethanol dehydrogenase</fullName>
        <ecNumber evidence="15">1.1.9.1</ecNumber>
    </submittedName>
</protein>
<dbReference type="GO" id="GO:0016020">
    <property type="term" value="C:membrane"/>
    <property type="evidence" value="ECO:0007669"/>
    <property type="project" value="InterPro"/>
</dbReference>
<evidence type="ECO:0000256" key="3">
    <source>
        <dbReference type="ARBA" id="ARBA00022723"/>
    </source>
</evidence>
<dbReference type="InterPro" id="IPR036909">
    <property type="entry name" value="Cyt_c-like_dom_sf"/>
</dbReference>
<keyword evidence="16" id="KW-1185">Reference proteome</keyword>
<keyword evidence="3 12" id="KW-0479">Metal-binding</keyword>
<dbReference type="Pfam" id="PF13442">
    <property type="entry name" value="Cytochrome_CBB3"/>
    <property type="match status" value="1"/>
</dbReference>
<keyword evidence="2 11" id="KW-0349">Heme</keyword>
<dbReference type="InterPro" id="IPR017512">
    <property type="entry name" value="PQQ_MeOH/EtOH_DH"/>
</dbReference>
<evidence type="ECO:0000256" key="13">
    <source>
        <dbReference type="SAM" id="SignalP"/>
    </source>
</evidence>
<evidence type="ECO:0000256" key="2">
    <source>
        <dbReference type="ARBA" id="ARBA00022617"/>
    </source>
</evidence>
<keyword evidence="4 13" id="KW-0732">Signal</keyword>
<dbReference type="EC" id="1.1.9.1" evidence="15"/>
<comment type="cofactor">
    <cofactor evidence="12">
        <name>Ca(2+)</name>
        <dbReference type="ChEBI" id="CHEBI:29108"/>
    </cofactor>
    <text evidence="12">Binds 1 Ca(2+) ion per subunit.</text>
</comment>
<dbReference type="Gene3D" id="2.140.10.10">
    <property type="entry name" value="Quinoprotein alcohol dehydrogenase-like superfamily"/>
    <property type="match status" value="1"/>
</dbReference>
<dbReference type="Gene3D" id="1.10.760.10">
    <property type="entry name" value="Cytochrome c-like domain"/>
    <property type="match status" value="1"/>
</dbReference>
<dbReference type="InterPro" id="IPR009056">
    <property type="entry name" value="Cyt_c-like_dom"/>
</dbReference>
<organism evidence="15 16">
    <name type="scientific">Novosphingobium sediminicola</name>
    <dbReference type="NCBI Taxonomy" id="563162"/>
    <lineage>
        <taxon>Bacteria</taxon>
        <taxon>Pseudomonadati</taxon>
        <taxon>Pseudomonadota</taxon>
        <taxon>Alphaproteobacteria</taxon>
        <taxon>Sphingomonadales</taxon>
        <taxon>Sphingomonadaceae</taxon>
        <taxon>Novosphingobium</taxon>
    </lineage>
</organism>